<dbReference type="CAZy" id="GT2">
    <property type="family name" value="Glycosyltransferase Family 2"/>
</dbReference>
<accession>Q65V09</accession>
<gene>
    <name evidence="2" type="ordered locus">MS0594</name>
</gene>
<dbReference type="eggNOG" id="COG0463">
    <property type="taxonomic scope" value="Bacteria"/>
</dbReference>
<organism evidence="2 3">
    <name type="scientific">Mannheimia succiniciproducens (strain KCTC 0769BP / MBEL55E)</name>
    <dbReference type="NCBI Taxonomy" id="221988"/>
    <lineage>
        <taxon>Bacteria</taxon>
        <taxon>Pseudomonadati</taxon>
        <taxon>Pseudomonadota</taxon>
        <taxon>Gammaproteobacteria</taxon>
        <taxon>Pasteurellales</taxon>
        <taxon>Pasteurellaceae</taxon>
        <taxon>Basfia</taxon>
    </lineage>
</organism>
<dbReference type="InterPro" id="IPR001173">
    <property type="entry name" value="Glyco_trans_2-like"/>
</dbReference>
<dbReference type="Pfam" id="PF00535">
    <property type="entry name" value="Glycos_transf_2"/>
    <property type="match status" value="1"/>
</dbReference>
<proteinExistence type="predicted"/>
<name>Q65V09_MANSM</name>
<protein>
    <recommendedName>
        <fullName evidence="1">Glycosyltransferase 2-like domain-containing protein</fullName>
    </recommendedName>
</protein>
<dbReference type="Proteomes" id="UP000000607">
    <property type="component" value="Chromosome"/>
</dbReference>
<dbReference type="RefSeq" id="WP_011199773.1">
    <property type="nucleotide sequence ID" value="NC_006300.1"/>
</dbReference>
<dbReference type="SUPFAM" id="SSF53448">
    <property type="entry name" value="Nucleotide-diphospho-sugar transferases"/>
    <property type="match status" value="1"/>
</dbReference>
<dbReference type="InterPro" id="IPR029044">
    <property type="entry name" value="Nucleotide-diphossugar_trans"/>
</dbReference>
<dbReference type="CDD" id="cd00761">
    <property type="entry name" value="Glyco_tranf_GTA_type"/>
    <property type="match status" value="1"/>
</dbReference>
<keyword evidence="3" id="KW-1185">Reference proteome</keyword>
<evidence type="ECO:0000313" key="3">
    <source>
        <dbReference type="Proteomes" id="UP000000607"/>
    </source>
</evidence>
<dbReference type="OrthoDB" id="7210585at2"/>
<dbReference type="STRING" id="221988.MS0594"/>
<dbReference type="AlphaFoldDB" id="Q65V09"/>
<dbReference type="HOGENOM" id="CLU_063216_0_0_6"/>
<evidence type="ECO:0000259" key="1">
    <source>
        <dbReference type="Pfam" id="PF00535"/>
    </source>
</evidence>
<evidence type="ECO:0000313" key="2">
    <source>
        <dbReference type="EMBL" id="AAU37201.1"/>
    </source>
</evidence>
<dbReference type="KEGG" id="msu:MS0594"/>
<feature type="domain" description="Glycosyltransferase 2-like" evidence="1">
    <location>
        <begin position="15"/>
        <end position="122"/>
    </location>
</feature>
<reference evidence="2 3" key="1">
    <citation type="journal article" date="2004" name="Nat. Biotechnol.">
        <title>The genome sequence of the capnophilic rumen bacterium Mannheimia succiniciproducens.</title>
        <authorList>
            <person name="Hong S.H."/>
            <person name="Kim J.S."/>
            <person name="Lee S.Y."/>
            <person name="In Y.H."/>
            <person name="Choi S.S."/>
            <person name="Rih J.-K."/>
            <person name="Kim C.H."/>
            <person name="Jeong H."/>
            <person name="Hur C.G."/>
            <person name="Kim J.J."/>
        </authorList>
    </citation>
    <scope>NUCLEOTIDE SEQUENCE [LARGE SCALE GENOMIC DNA]</scope>
    <source>
        <strain evidence="3">KCTC 0769BP / MBEL55E</strain>
    </source>
</reference>
<sequence length="276" mass="31552">MVCKTVAVVTSTIGRESLERAIRSVHTQTYPCRHYVFVDGEQFHSSAKAILDKYPHVIALYLPMNTGANGWFNSYINAAAPFLVKEDILCFLDDDNTYRPNHIQTIVDCFNAESNLDFAYSLRNFVRPGGAFVVRDDYQSLGRYVHKLVSGCTYNIHVQGKKIPVVCRFSKQNLIDVNCMALSLVCARRVANIWCERGYGNDKAVTDYLLANTKGEMTGRYTVDYTINYRDAFSTYDEFAQYLSENFAKEIAEKFLTLFSQENIDAYFGERPWAKE</sequence>
<dbReference type="EMBL" id="AE016827">
    <property type="protein sequence ID" value="AAU37201.1"/>
    <property type="molecule type" value="Genomic_DNA"/>
</dbReference>
<dbReference type="Gene3D" id="3.90.550.10">
    <property type="entry name" value="Spore Coat Polysaccharide Biosynthesis Protein SpsA, Chain A"/>
    <property type="match status" value="1"/>
</dbReference>